<keyword evidence="4" id="KW-1185">Reference proteome</keyword>
<evidence type="ECO:0000313" key="3">
    <source>
        <dbReference type="EMBL" id="MBO1803721.1"/>
    </source>
</evidence>
<name>A0A939RXB7_9MICO</name>
<dbReference type="Proteomes" id="UP000664398">
    <property type="component" value="Unassembled WGS sequence"/>
</dbReference>
<feature type="chain" id="PRO_5039593923" description="Secreted protein" evidence="2">
    <location>
        <begin position="23"/>
        <end position="202"/>
    </location>
</feature>
<evidence type="ECO:0000256" key="2">
    <source>
        <dbReference type="SAM" id="SignalP"/>
    </source>
</evidence>
<comment type="caution">
    <text evidence="3">The sequence shown here is derived from an EMBL/GenBank/DDBJ whole genome shotgun (WGS) entry which is preliminary data.</text>
</comment>
<feature type="compositionally biased region" description="Basic and acidic residues" evidence="1">
    <location>
        <begin position="176"/>
        <end position="202"/>
    </location>
</feature>
<accession>A0A939RXB7</accession>
<evidence type="ECO:0008006" key="5">
    <source>
        <dbReference type="Google" id="ProtNLM"/>
    </source>
</evidence>
<dbReference type="RefSeq" id="WP_208044220.1">
    <property type="nucleotide sequence ID" value="NZ_JAGDYL010000001.1"/>
</dbReference>
<dbReference type="EMBL" id="JAGDYL010000001">
    <property type="protein sequence ID" value="MBO1803721.1"/>
    <property type="molecule type" value="Genomic_DNA"/>
</dbReference>
<organism evidence="3 4">
    <name type="scientific">Leucobacter ruminantium</name>
    <dbReference type="NCBI Taxonomy" id="1289170"/>
    <lineage>
        <taxon>Bacteria</taxon>
        <taxon>Bacillati</taxon>
        <taxon>Actinomycetota</taxon>
        <taxon>Actinomycetes</taxon>
        <taxon>Micrococcales</taxon>
        <taxon>Microbacteriaceae</taxon>
        <taxon>Leucobacter</taxon>
    </lineage>
</organism>
<evidence type="ECO:0000313" key="4">
    <source>
        <dbReference type="Proteomes" id="UP000664398"/>
    </source>
</evidence>
<reference evidence="3" key="1">
    <citation type="submission" date="2021-03" db="EMBL/GenBank/DDBJ databases">
        <title>Leucobacter chromiisoli sp. nov., isolated from chromium-containing soil of chemical plant.</title>
        <authorList>
            <person name="Xu Z."/>
        </authorList>
    </citation>
    <scope>NUCLEOTIDE SEQUENCE</scope>
    <source>
        <strain evidence="3">A2</strain>
    </source>
</reference>
<gene>
    <name evidence="3" type="ORF">J4H91_00100</name>
</gene>
<keyword evidence="2" id="KW-0732">Signal</keyword>
<feature type="region of interest" description="Disordered" evidence="1">
    <location>
        <begin position="174"/>
        <end position="202"/>
    </location>
</feature>
<evidence type="ECO:0000256" key="1">
    <source>
        <dbReference type="SAM" id="MobiDB-lite"/>
    </source>
</evidence>
<protein>
    <recommendedName>
        <fullName evidence="5">Secreted protein</fullName>
    </recommendedName>
</protein>
<proteinExistence type="predicted"/>
<dbReference type="PROSITE" id="PS51257">
    <property type="entry name" value="PROKAR_LIPOPROTEIN"/>
    <property type="match status" value="1"/>
</dbReference>
<dbReference type="AlphaFoldDB" id="A0A939RXB7"/>
<sequence>MRRKTLPVVAGAALLLVLGGCAPEPETPAEPEVEVLSATKAGGLYLDAVCPVNEAWGAVDVEIDRLRIAQTRGETGTDDFAEAMRAVGKASEEAAKQLEPKDRAWPDDATDEIAAVRETLRSDAKQAAKVAAMPIDDVLGYAWKDSAEVGTTAAEARAVLGLPADPVTACAQWEQQRAEAEAAEEAEKAAKQTEKKGERPTD</sequence>
<feature type="signal peptide" evidence="2">
    <location>
        <begin position="1"/>
        <end position="22"/>
    </location>
</feature>